<evidence type="ECO:0000259" key="12">
    <source>
        <dbReference type="Pfam" id="PF02687"/>
    </source>
</evidence>
<feature type="transmembrane region" description="Helical" evidence="11">
    <location>
        <begin position="321"/>
        <end position="341"/>
    </location>
</feature>
<evidence type="ECO:0000256" key="11">
    <source>
        <dbReference type="SAM" id="Phobius"/>
    </source>
</evidence>
<evidence type="ECO:0000256" key="7">
    <source>
        <dbReference type="ARBA" id="ARBA00022692"/>
    </source>
</evidence>
<evidence type="ECO:0000256" key="3">
    <source>
        <dbReference type="ARBA" id="ARBA00011131"/>
    </source>
</evidence>
<dbReference type="Pfam" id="PF02687">
    <property type="entry name" value="FtsX"/>
    <property type="match status" value="1"/>
</dbReference>
<reference evidence="14 15" key="1">
    <citation type="submission" date="2009-06" db="EMBL/GenBank/DDBJ databases">
        <title>The Genome Sequence of Lactobacillus coleohominis strain 101-4-CHN.</title>
        <authorList>
            <consortium name="The Broad Institute Genome Sequencing Platform"/>
            <person name="Ward D."/>
            <person name="Young S.K."/>
            <person name="Zeng Q."/>
            <person name="Koehrsen M."/>
            <person name="Alvarado L."/>
            <person name="Berlin A."/>
            <person name="Borenstein D."/>
            <person name="Chen Z."/>
            <person name="Engels R."/>
            <person name="Freedman E."/>
            <person name="Gellesch M."/>
            <person name="Goldberg J."/>
            <person name="Griggs A."/>
            <person name="Gujja S."/>
            <person name="Heiman D."/>
            <person name="Hepburn T."/>
            <person name="Howarth C."/>
            <person name="Jen D."/>
            <person name="Larson L."/>
            <person name="Lewis B."/>
            <person name="Mehta T."/>
            <person name="Park D."/>
            <person name="Pearson M."/>
            <person name="Roberts A."/>
            <person name="Saif S."/>
            <person name="Shea T."/>
            <person name="Shenoy N."/>
            <person name="Sisk P."/>
            <person name="Stolte C."/>
            <person name="Sykes S."/>
            <person name="Walk T."/>
            <person name="White J."/>
            <person name="Yandava C."/>
            <person name="Liu Y."/>
            <person name="Xu Q."/>
            <person name="Lander E."/>
            <person name="Nusbaum C."/>
            <person name="Galagan J."/>
            <person name="Birren B."/>
        </authorList>
    </citation>
    <scope>NUCLEOTIDE SEQUENCE [LARGE SCALE GENOMIC DNA]</scope>
    <source>
        <strain evidence="14 15">101-4-CHN</strain>
    </source>
</reference>
<keyword evidence="5" id="KW-0813">Transport</keyword>
<keyword evidence="7 11" id="KW-0812">Transmembrane</keyword>
<dbReference type="Pfam" id="PF12704">
    <property type="entry name" value="MacB_PCD"/>
    <property type="match status" value="1"/>
</dbReference>
<evidence type="ECO:0000256" key="10">
    <source>
        <dbReference type="ARBA" id="ARBA00024973"/>
    </source>
</evidence>
<dbReference type="PANTHER" id="PTHR43738:SF1">
    <property type="entry name" value="HEMIN TRANSPORT SYSTEM PERMEASE PROTEIN HRTB-RELATED"/>
    <property type="match status" value="1"/>
</dbReference>
<comment type="similarity">
    <text evidence="2">Belongs to the ABC-4 integral membrane protein family. HrtB subfamily.</text>
</comment>
<evidence type="ECO:0000256" key="2">
    <source>
        <dbReference type="ARBA" id="ARBA00008697"/>
    </source>
</evidence>
<protein>
    <recommendedName>
        <fullName evidence="4">Putative hemin transport system permease protein HrtB</fullName>
    </recommendedName>
</protein>
<dbReference type="AlphaFoldDB" id="C7XXF1"/>
<evidence type="ECO:0000313" key="14">
    <source>
        <dbReference type="EMBL" id="EEU29702.1"/>
    </source>
</evidence>
<organism evidence="14 15">
    <name type="scientific">Limosilactobacillus coleohominis 101-4-CHN</name>
    <dbReference type="NCBI Taxonomy" id="575594"/>
    <lineage>
        <taxon>Bacteria</taxon>
        <taxon>Bacillati</taxon>
        <taxon>Bacillota</taxon>
        <taxon>Bacilli</taxon>
        <taxon>Lactobacillales</taxon>
        <taxon>Lactobacillaceae</taxon>
        <taxon>Limosilactobacillus</taxon>
    </lineage>
</organism>
<comment type="subcellular location">
    <subcellularLocation>
        <location evidence="1">Cell membrane</location>
        <topology evidence="1">Multi-pass membrane protein</topology>
    </subcellularLocation>
</comment>
<dbReference type="EMBL" id="GG698806">
    <property type="protein sequence ID" value="EEU29702.1"/>
    <property type="molecule type" value="Genomic_DNA"/>
</dbReference>
<feature type="transmembrane region" description="Helical" evidence="11">
    <location>
        <begin position="279"/>
        <end position="309"/>
    </location>
</feature>
<feature type="transmembrane region" description="Helical" evidence="11">
    <location>
        <begin position="12"/>
        <end position="39"/>
    </location>
</feature>
<name>C7XXF1_9LACO</name>
<dbReference type="eggNOG" id="COG0577">
    <property type="taxonomic scope" value="Bacteria"/>
</dbReference>
<evidence type="ECO:0000256" key="8">
    <source>
        <dbReference type="ARBA" id="ARBA00022989"/>
    </source>
</evidence>
<evidence type="ECO:0000256" key="6">
    <source>
        <dbReference type="ARBA" id="ARBA00022475"/>
    </source>
</evidence>
<feature type="transmembrane region" description="Helical" evidence="11">
    <location>
        <begin position="236"/>
        <end position="258"/>
    </location>
</feature>
<feature type="domain" description="ABC3 transporter permease C-terminal" evidence="12">
    <location>
        <begin position="238"/>
        <end position="349"/>
    </location>
</feature>
<keyword evidence="8 11" id="KW-1133">Transmembrane helix</keyword>
<evidence type="ECO:0000259" key="13">
    <source>
        <dbReference type="Pfam" id="PF12704"/>
    </source>
</evidence>
<sequence>MFLAIREIKHNKLHYGLIIGMVTLIGYLMFMLTGLMLGLANQNTAAIRAWNTETVYLNRDANDNLSQSMLTNQQTRKLGDHEALVGTVPVVLKKATVRHQDKQSIQFMGISQEQYLYRHKLQLTTGHKPTKTNEIVLDTSLRDKGYQVGDQVKLADQSTSYRVVGFVKNAKLNISPLAIGSLSTWQELKGMGNQFVASGIFADRSLTAHRHPQLKKYTANQFIQKLPGYAAQNTTFLFMIGFLMVISLIVIAVFLYILTMQKLPEYAVLRAQGIPVSTLIRATFAEATLLMIAGVLIGLFLTLGTALVIPSAVPLLINWPLTLLIGLSLIVLGTIGALLPVRIITKIDPLDAI</sequence>
<keyword evidence="6" id="KW-1003">Cell membrane</keyword>
<keyword evidence="9 11" id="KW-0472">Membrane</keyword>
<dbReference type="InterPro" id="IPR003838">
    <property type="entry name" value="ABC3_permease_C"/>
</dbReference>
<dbReference type="STRING" id="575594.HMPREF0501_01496"/>
<evidence type="ECO:0000256" key="4">
    <source>
        <dbReference type="ARBA" id="ARBA00016962"/>
    </source>
</evidence>
<evidence type="ECO:0000313" key="15">
    <source>
        <dbReference type="Proteomes" id="UP000003987"/>
    </source>
</evidence>
<dbReference type="OrthoDB" id="384327at2"/>
<dbReference type="PANTHER" id="PTHR43738">
    <property type="entry name" value="ABC TRANSPORTER, MEMBRANE PROTEIN"/>
    <property type="match status" value="1"/>
</dbReference>
<evidence type="ECO:0000256" key="1">
    <source>
        <dbReference type="ARBA" id="ARBA00004651"/>
    </source>
</evidence>
<dbReference type="HOGENOM" id="CLU_060907_2_0_9"/>
<evidence type="ECO:0000256" key="5">
    <source>
        <dbReference type="ARBA" id="ARBA00022448"/>
    </source>
</evidence>
<dbReference type="Proteomes" id="UP000003987">
    <property type="component" value="Unassembled WGS sequence"/>
</dbReference>
<accession>C7XXF1</accession>
<dbReference type="GO" id="GO:0005886">
    <property type="term" value="C:plasma membrane"/>
    <property type="evidence" value="ECO:0007669"/>
    <property type="project" value="UniProtKB-SubCell"/>
</dbReference>
<evidence type="ECO:0000256" key="9">
    <source>
        <dbReference type="ARBA" id="ARBA00023136"/>
    </source>
</evidence>
<feature type="domain" description="MacB-like periplasmic core" evidence="13">
    <location>
        <begin position="16"/>
        <end position="187"/>
    </location>
</feature>
<keyword evidence="15" id="KW-1185">Reference proteome</keyword>
<proteinExistence type="inferred from homology"/>
<comment type="subunit">
    <text evidence="3">The complex is composed of two ATP-binding proteins (HrtA), two transmembrane proteins (HrtB) and a solute-binding protein.</text>
</comment>
<gene>
    <name evidence="14" type="ORF">HMPREF0501_01496</name>
</gene>
<comment type="function">
    <text evidence="10">Part of the ABC transporter complex hrt involved in hemin import. Responsible for the translocation of the substrate across the membrane.</text>
</comment>
<dbReference type="InterPro" id="IPR025857">
    <property type="entry name" value="MacB_PCD"/>
</dbReference>
<dbReference type="RefSeq" id="WP_006917436.1">
    <property type="nucleotide sequence ID" value="NZ_GG698806.1"/>
</dbReference>
<dbReference type="InterPro" id="IPR051125">
    <property type="entry name" value="ABC-4/HrtB_transporter"/>
</dbReference>